<evidence type="ECO:0000313" key="4">
    <source>
        <dbReference type="Proteomes" id="UP000054695"/>
    </source>
</evidence>
<reference evidence="3 4" key="1">
    <citation type="submission" date="2015-11" db="EMBL/GenBank/DDBJ databases">
        <title>Genomic analysis of 38 Legionella species identifies large and diverse effector repertoires.</title>
        <authorList>
            <person name="Burstein D."/>
            <person name="Amaro F."/>
            <person name="Zusman T."/>
            <person name="Lifshitz Z."/>
            <person name="Cohen O."/>
            <person name="Gilbert J.A."/>
            <person name="Pupko T."/>
            <person name="Shuman H.A."/>
            <person name="Segal G."/>
        </authorList>
    </citation>
    <scope>NUCLEOTIDE SEQUENCE [LARGE SCALE GENOMIC DNA]</scope>
    <source>
        <strain evidence="3 4">WIGA</strain>
    </source>
</reference>
<feature type="compositionally biased region" description="Polar residues" evidence="1">
    <location>
        <begin position="553"/>
        <end position="563"/>
    </location>
</feature>
<gene>
    <name evidence="3" type="ORF">Lboz_3256</name>
</gene>
<accession>A0A0W0RDJ5</accession>
<dbReference type="PROSITE" id="PS50280">
    <property type="entry name" value="SET"/>
    <property type="match status" value="1"/>
</dbReference>
<dbReference type="PATRIC" id="fig|447.4.peg.3477"/>
<dbReference type="SUPFAM" id="SSF82199">
    <property type="entry name" value="SET domain"/>
    <property type="match status" value="1"/>
</dbReference>
<dbReference type="OrthoDB" id="9790349at2"/>
<organism evidence="3 4">
    <name type="scientific">Legionella bozemanae</name>
    <name type="common">Fluoribacter bozemanae</name>
    <dbReference type="NCBI Taxonomy" id="447"/>
    <lineage>
        <taxon>Bacteria</taxon>
        <taxon>Pseudomonadati</taxon>
        <taxon>Pseudomonadota</taxon>
        <taxon>Gammaproteobacteria</taxon>
        <taxon>Legionellales</taxon>
        <taxon>Legionellaceae</taxon>
        <taxon>Legionella</taxon>
    </lineage>
</organism>
<feature type="compositionally biased region" description="Acidic residues" evidence="1">
    <location>
        <begin position="533"/>
        <end position="544"/>
    </location>
</feature>
<dbReference type="Proteomes" id="UP000054695">
    <property type="component" value="Unassembled WGS sequence"/>
</dbReference>
<evidence type="ECO:0000313" key="3">
    <source>
        <dbReference type="EMBL" id="KTC69114.1"/>
    </source>
</evidence>
<comment type="caution">
    <text evidence="3">The sequence shown here is derived from an EMBL/GenBank/DDBJ whole genome shotgun (WGS) entry which is preliminary data.</text>
</comment>
<dbReference type="InterPro" id="IPR001214">
    <property type="entry name" value="SET_dom"/>
</dbReference>
<dbReference type="RefSeq" id="WP_058460800.1">
    <property type="nucleotide sequence ID" value="NZ_CAAAIY010000014.1"/>
</dbReference>
<evidence type="ECO:0000259" key="2">
    <source>
        <dbReference type="PROSITE" id="PS50280"/>
    </source>
</evidence>
<proteinExistence type="predicted"/>
<sequence>MTRAVKFLNRVDREQAAVEMSTEQLVFFPEESESQLRLCHYLQNHCCQPGFNYLSTDYDKDVIIAAAPNLGPKQLAVYAGKAFKKGEIVGEIKGIDLFGIRTNTEIDRLVKEYQGNSTFIWKLNLDDQDKYAVVIDLLEAGTSTRWVNHAKTPNLKVKVICHQQKDEFGNTQFDYHAYYVATRRIAFADELTISYGDEYFTKARPQIIRQPQTLVEVLHDLAKTQDQELTTSTMSTREEIKNFFSLLTQRADMRKKEAKKQMYLDKNSDPKIYDLHQLEDVARFQKNQKMELQRNSPYHLVIAPTERGKGEYRYSLFSGQKIPAKKTLCQLVGQQRDDVPKRSNEMNLWAMQQGIDINYLVQSSKGGYLYIKEKASEAYCLEGAKQEHEANVRFDFKTNSYITTREIQPGEEILAFYEDYDYSASPTTLSQVVADFNESQYYYHATWGEAGINMEYVIPKTPGYNLDEFAEPVFSSEKEHMDEASVTFGPDFDEHEKILTPGFNFDAVEQEHPQSLEEEEYPQDLEKEYPQSLEEEEHSEAEESGLEKMKSTWRPTFQFSGNSNKKKRKYADVTVDENEKGIGNTTSYSI</sequence>
<dbReference type="EMBL" id="LNXU01000049">
    <property type="protein sequence ID" value="KTC69114.1"/>
    <property type="molecule type" value="Genomic_DNA"/>
</dbReference>
<dbReference type="AlphaFoldDB" id="A0A0W0RDJ5"/>
<feature type="domain" description="SET" evidence="2">
    <location>
        <begin position="49"/>
        <end position="196"/>
    </location>
</feature>
<protein>
    <submittedName>
        <fullName evidence="3">SET domain protein</fullName>
    </submittedName>
</protein>
<evidence type="ECO:0000256" key="1">
    <source>
        <dbReference type="SAM" id="MobiDB-lite"/>
    </source>
</evidence>
<dbReference type="Gene3D" id="2.170.270.10">
    <property type="entry name" value="SET domain"/>
    <property type="match status" value="2"/>
</dbReference>
<dbReference type="InterPro" id="IPR046341">
    <property type="entry name" value="SET_dom_sf"/>
</dbReference>
<name>A0A0W0RDJ5_LEGBO</name>
<keyword evidence="4" id="KW-1185">Reference proteome</keyword>
<feature type="region of interest" description="Disordered" evidence="1">
    <location>
        <begin position="510"/>
        <end position="590"/>
    </location>
</feature>
<dbReference type="STRING" id="447.Lboz_3256"/>
<dbReference type="SMART" id="SM00317">
    <property type="entry name" value="SET"/>
    <property type="match status" value="1"/>
</dbReference>
<dbReference type="Pfam" id="PF00856">
    <property type="entry name" value="SET"/>
    <property type="match status" value="1"/>
</dbReference>